<feature type="domain" description="S-adenosyl-l-methionine hydroxide adenosyltransferase N-terminal" evidence="4">
    <location>
        <begin position="32"/>
        <end position="181"/>
    </location>
</feature>
<keyword evidence="3" id="KW-0732">Signal</keyword>
<dbReference type="InterPro" id="IPR046469">
    <property type="entry name" value="SAM_HAT_N"/>
</dbReference>
<dbReference type="InterPro" id="IPR023228">
    <property type="entry name" value="SAM_OH_AdoTrfase_N_sf"/>
</dbReference>
<comment type="similarity">
    <text evidence="2">Belongs to the SAM hydrolase / SAM-dependent halogenase family.</text>
</comment>
<accession>A0ABZ0XWK0</accession>
<dbReference type="Gene3D" id="2.40.30.90">
    <property type="entry name" value="Bacterial fluorinating enzyme like"/>
    <property type="match status" value="1"/>
</dbReference>
<evidence type="ECO:0000256" key="3">
    <source>
        <dbReference type="SAM" id="SignalP"/>
    </source>
</evidence>
<dbReference type="InterPro" id="IPR046470">
    <property type="entry name" value="SAM_HAT_C"/>
</dbReference>
<dbReference type="SUPFAM" id="SSF101852">
    <property type="entry name" value="Bacterial fluorinating enzyme, C-terminal domain"/>
    <property type="match status" value="1"/>
</dbReference>
<organism evidence="6 7">
    <name type="scientific">Duganella zoogloeoides</name>
    <dbReference type="NCBI Taxonomy" id="75659"/>
    <lineage>
        <taxon>Bacteria</taxon>
        <taxon>Pseudomonadati</taxon>
        <taxon>Pseudomonadota</taxon>
        <taxon>Betaproteobacteria</taxon>
        <taxon>Burkholderiales</taxon>
        <taxon>Oxalobacteraceae</taxon>
        <taxon>Telluria group</taxon>
        <taxon>Duganella</taxon>
    </lineage>
</organism>
<dbReference type="Proteomes" id="UP001326110">
    <property type="component" value="Chromosome"/>
</dbReference>
<evidence type="ECO:0000256" key="1">
    <source>
        <dbReference type="ARBA" id="ARBA00022691"/>
    </source>
</evidence>
<dbReference type="EMBL" id="CP140152">
    <property type="protein sequence ID" value="WQH03966.1"/>
    <property type="molecule type" value="Genomic_DNA"/>
</dbReference>
<dbReference type="InterPro" id="IPR002747">
    <property type="entry name" value="SAM_OH_AdoTrfase"/>
</dbReference>
<feature type="signal peptide" evidence="3">
    <location>
        <begin position="1"/>
        <end position="22"/>
    </location>
</feature>
<dbReference type="Gene3D" id="3.40.50.10790">
    <property type="entry name" value="S-adenosyl-l-methionine hydroxide adenosyltransferase, N-terminal"/>
    <property type="match status" value="1"/>
</dbReference>
<dbReference type="RefSeq" id="WP_019923315.1">
    <property type="nucleotide sequence ID" value="NZ_CP140152.1"/>
</dbReference>
<dbReference type="Pfam" id="PF20257">
    <property type="entry name" value="SAM_HAT_C"/>
    <property type="match status" value="1"/>
</dbReference>
<keyword evidence="7" id="KW-1185">Reference proteome</keyword>
<dbReference type="PIRSF" id="PIRSF006779">
    <property type="entry name" value="UCP006779"/>
    <property type="match status" value="1"/>
</dbReference>
<evidence type="ECO:0000259" key="5">
    <source>
        <dbReference type="Pfam" id="PF20257"/>
    </source>
</evidence>
<evidence type="ECO:0000313" key="6">
    <source>
        <dbReference type="EMBL" id="WQH03966.1"/>
    </source>
</evidence>
<feature type="domain" description="S-adenosyl-l-methionine hydroxide adenosyltransferase C-terminal" evidence="5">
    <location>
        <begin position="207"/>
        <end position="299"/>
    </location>
</feature>
<feature type="chain" id="PRO_5046016802" evidence="3">
    <location>
        <begin position="23"/>
        <end position="308"/>
    </location>
</feature>
<dbReference type="PANTHER" id="PTHR35092:SF1">
    <property type="entry name" value="CHLORINASE MJ1651"/>
    <property type="match status" value="1"/>
</dbReference>
<proteinExistence type="inferred from homology"/>
<dbReference type="GeneID" id="43164931"/>
<dbReference type="SUPFAM" id="SSF102522">
    <property type="entry name" value="Bacterial fluorinating enzyme, N-terminal domain"/>
    <property type="match status" value="1"/>
</dbReference>
<gene>
    <name evidence="6" type="ORF">SR858_23415</name>
</gene>
<dbReference type="InterPro" id="IPR023227">
    <property type="entry name" value="SAM_OH_AdoTrfase_C_sf"/>
</dbReference>
<name>A0ABZ0XWK0_9BURK</name>
<reference evidence="6 7" key="1">
    <citation type="submission" date="2023-11" db="EMBL/GenBank/DDBJ databases">
        <title>MicrobeMod: A computational toolkit for identifying prokaryotic methylation and restriction-modification with nanopore sequencing.</title>
        <authorList>
            <person name="Crits-Christoph A."/>
            <person name="Kang S.C."/>
            <person name="Lee H."/>
            <person name="Ostrov N."/>
        </authorList>
    </citation>
    <scope>NUCLEOTIDE SEQUENCE [LARGE SCALE GENOMIC DNA]</scope>
    <source>
        <strain evidence="6 7">ATCC 25935</strain>
    </source>
</reference>
<keyword evidence="1" id="KW-0949">S-adenosyl-L-methionine</keyword>
<protein>
    <submittedName>
        <fullName evidence="6">S-adenosyl-l-methionine hydroxide adenosyltransferase family protein</fullName>
    </submittedName>
</protein>
<sequence>MKPSKLLISLCLAAALAGPALAAETPANKHALVLMTDFGTSDGAVSAMRGVAFGVDPNLSVSDLTHNIPDYDIWLGAYRLYQTANYWPTGSVFVNVIDPGVGTQRKSVVLKTREGRYFVGPDNGLFTLIAERDGVAELREIDEKVNRLAGSSESYTFHGRDVYAYVGARLASGAITFEQVGPVLPSESVVKIPYQKAVRNGDVIKGIIPVLDVKYGNVWTNIPKSLFDELNIGLHDKVQVRILHKGKLINKVVAPFEHTFGGVEKGKPLVYLNSLLDVAVAISQGNYAAKHKIDSGVDWEVEITKVTK</sequence>
<dbReference type="PANTHER" id="PTHR35092">
    <property type="entry name" value="CHLORINASE MJ1651"/>
    <property type="match status" value="1"/>
</dbReference>
<evidence type="ECO:0000313" key="7">
    <source>
        <dbReference type="Proteomes" id="UP001326110"/>
    </source>
</evidence>
<evidence type="ECO:0000259" key="4">
    <source>
        <dbReference type="Pfam" id="PF01887"/>
    </source>
</evidence>
<evidence type="ECO:0000256" key="2">
    <source>
        <dbReference type="ARBA" id="ARBA00024035"/>
    </source>
</evidence>
<dbReference type="Pfam" id="PF01887">
    <property type="entry name" value="SAM_HAT_N"/>
    <property type="match status" value="1"/>
</dbReference>